<dbReference type="EMBL" id="PUJW01000013">
    <property type="protein sequence ID" value="NHB93151.1"/>
    <property type="molecule type" value="Genomic_DNA"/>
</dbReference>
<evidence type="ECO:0000313" key="1">
    <source>
        <dbReference type="EMBL" id="NHB93151.1"/>
    </source>
</evidence>
<evidence type="ECO:0000313" key="2">
    <source>
        <dbReference type="Proteomes" id="UP000591844"/>
    </source>
</evidence>
<protein>
    <submittedName>
        <fullName evidence="1">Uncharacterized protein</fullName>
    </submittedName>
</protein>
<reference evidence="1 2" key="1">
    <citation type="submission" date="2018-02" db="EMBL/GenBank/DDBJ databases">
        <authorList>
            <person name="Machado R.A."/>
        </authorList>
    </citation>
    <scope>NUCLEOTIDE SEQUENCE [LARGE SCALE GENOMIC DNA]</scope>
    <source>
        <strain evidence="1 2">DSM 19724</strain>
    </source>
</reference>
<dbReference type="AlphaFoldDB" id="A0A7X5TGU7"/>
<dbReference type="RefSeq" id="WP_166307606.1">
    <property type="nucleotide sequence ID" value="NZ_CAWPIB010000013.1"/>
</dbReference>
<gene>
    <name evidence="1" type="ORF">C5469_13775</name>
</gene>
<dbReference type="Proteomes" id="UP000591844">
    <property type="component" value="Unassembled WGS sequence"/>
</dbReference>
<keyword evidence="2" id="KW-1185">Reference proteome</keyword>
<name>A0A7X5TGU7_9GAMM</name>
<proteinExistence type="predicted"/>
<accession>A0A7X5TGU7</accession>
<organism evidence="1 2">
    <name type="scientific">Photorhabdus cinerea</name>
    <dbReference type="NCBI Taxonomy" id="471575"/>
    <lineage>
        <taxon>Bacteria</taxon>
        <taxon>Pseudomonadati</taxon>
        <taxon>Pseudomonadota</taxon>
        <taxon>Gammaproteobacteria</taxon>
        <taxon>Enterobacterales</taxon>
        <taxon>Morganellaceae</taxon>
        <taxon>Photorhabdus</taxon>
    </lineage>
</organism>
<sequence length="120" mass="13796">MNLEALRYLVEKKREIIESSAIEHELDEKTVYGIASFVLENGTDKLSSRQLYNFNKAILPLIENLCCTGHSIGEEHTTCNFLLPDSQLYEYYAYDETLCKSCQSEVDYYNYGMSKASKPD</sequence>
<comment type="caution">
    <text evidence="1">The sequence shown here is derived from an EMBL/GenBank/DDBJ whole genome shotgun (WGS) entry which is preliminary data.</text>
</comment>